<comment type="caution">
    <text evidence="1">The sequence shown here is derived from an EMBL/GenBank/DDBJ whole genome shotgun (WGS) entry which is preliminary data.</text>
</comment>
<sequence length="217" mass="24077">MSAGGAGASTFGRSDLRIQAARSVRCTNCVLQVFSRALNNVDQTLRDQCDWALRGAGLRTLTMYEGPMNSAVTLRCPVLGALYLKMRRLNSIQMDDGLRPPLRSSLVDFLSHPGASRLRRVVLPMFKAACQPAEWSDDLAEALSGLPRLTDLVLQKLPGNPFHLACPQLRRLTLRERPRDPYRALVVDCPRLEECWVPPDSELVAFHPGTRLSALRG</sequence>
<evidence type="ECO:0000313" key="2">
    <source>
        <dbReference type="Proteomes" id="UP001141327"/>
    </source>
</evidence>
<organism evidence="1 2">
    <name type="scientific">Paratrimastix pyriformis</name>
    <dbReference type="NCBI Taxonomy" id="342808"/>
    <lineage>
        <taxon>Eukaryota</taxon>
        <taxon>Metamonada</taxon>
        <taxon>Preaxostyla</taxon>
        <taxon>Paratrimastigidae</taxon>
        <taxon>Paratrimastix</taxon>
    </lineage>
</organism>
<evidence type="ECO:0000313" key="1">
    <source>
        <dbReference type="EMBL" id="KAJ4457280.1"/>
    </source>
</evidence>
<dbReference type="Proteomes" id="UP001141327">
    <property type="component" value="Unassembled WGS sequence"/>
</dbReference>
<reference evidence="1" key="1">
    <citation type="journal article" date="2022" name="bioRxiv">
        <title>Genomics of Preaxostyla Flagellates Illuminates Evolutionary Transitions and the Path Towards Mitochondrial Loss.</title>
        <authorList>
            <person name="Novak L.V.F."/>
            <person name="Treitli S.C."/>
            <person name="Pyrih J."/>
            <person name="Halakuc P."/>
            <person name="Pipaliya S.V."/>
            <person name="Vacek V."/>
            <person name="Brzon O."/>
            <person name="Soukal P."/>
            <person name="Eme L."/>
            <person name="Dacks J.B."/>
            <person name="Karnkowska A."/>
            <person name="Elias M."/>
            <person name="Hampl V."/>
        </authorList>
    </citation>
    <scope>NUCLEOTIDE SEQUENCE</scope>
    <source>
        <strain evidence="1">RCP-MX</strain>
    </source>
</reference>
<accession>A0ABQ8UIN6</accession>
<name>A0ABQ8UIN6_9EUKA</name>
<keyword evidence="2" id="KW-1185">Reference proteome</keyword>
<protein>
    <submittedName>
        <fullName evidence="1">Uncharacterized protein</fullName>
    </submittedName>
</protein>
<proteinExistence type="predicted"/>
<dbReference type="EMBL" id="JAPMOS010000050">
    <property type="protein sequence ID" value="KAJ4457280.1"/>
    <property type="molecule type" value="Genomic_DNA"/>
</dbReference>
<gene>
    <name evidence="1" type="ORF">PAPYR_7288</name>
</gene>